<dbReference type="CDD" id="cd12797">
    <property type="entry name" value="M23_peptidase"/>
    <property type="match status" value="1"/>
</dbReference>
<protein>
    <submittedName>
        <fullName evidence="4">Peptidase M23</fullName>
    </submittedName>
</protein>
<dbReference type="Pfam" id="PF01551">
    <property type="entry name" value="Peptidase_M23"/>
    <property type="match status" value="1"/>
</dbReference>
<feature type="domain" description="Peptidase family M23 N-terminal" evidence="3">
    <location>
        <begin position="44"/>
        <end position="110"/>
    </location>
</feature>
<evidence type="ECO:0000256" key="1">
    <source>
        <dbReference type="SAM" id="SignalP"/>
    </source>
</evidence>
<dbReference type="InterPro" id="IPR011055">
    <property type="entry name" value="Dup_hybrid_motif"/>
</dbReference>
<name>A0A2P1NM63_9BURK</name>
<dbReference type="KEGG" id="melm:C7H73_10760"/>
<evidence type="ECO:0000259" key="2">
    <source>
        <dbReference type="Pfam" id="PF01551"/>
    </source>
</evidence>
<dbReference type="Pfam" id="PF18421">
    <property type="entry name" value="Peptidase_M23_N"/>
    <property type="match status" value="1"/>
</dbReference>
<sequence length="283" mass="29986">MPDLPFPAPTRRALLQALGLPPLLAACPAGAAPPADPWPQDLRVPGGVARLSLGPAPERPAAHMPDGVPVLVLGDVIEWTALVGIALAAPPGAAHIATGADRVPYRVAPKKYSEQRLTVAPRTVDLSPEDSARHERERAHQQQVMATFSTPLPQGPDLRMRAPVPGRRSSSFGLRRVFNGQPRNPHGGMDIAAPTGTPVVAPLAGRVIDVGDYFFNGGTVWLDHGGGLLTLYCHLSRVDCQVGDSLRAGESFCQVGATGRVTGPHLHWGVMLNRTMVDPALFL</sequence>
<dbReference type="PROSITE" id="PS51318">
    <property type="entry name" value="TAT"/>
    <property type="match status" value="1"/>
</dbReference>
<dbReference type="InterPro" id="IPR050570">
    <property type="entry name" value="Cell_wall_metabolism_enzyme"/>
</dbReference>
<proteinExistence type="predicted"/>
<dbReference type="OrthoDB" id="9815245at2"/>
<dbReference type="Proteomes" id="UP000241829">
    <property type="component" value="Chromosome"/>
</dbReference>
<dbReference type="InterPro" id="IPR016047">
    <property type="entry name" value="M23ase_b-sheet_dom"/>
</dbReference>
<dbReference type="InterPro" id="IPR040487">
    <property type="entry name" value="Peptidase_M23_N"/>
</dbReference>
<feature type="chain" id="PRO_5015196431" evidence="1">
    <location>
        <begin position="32"/>
        <end position="283"/>
    </location>
</feature>
<keyword evidence="1" id="KW-0732">Signal</keyword>
<dbReference type="PANTHER" id="PTHR21666:SF285">
    <property type="entry name" value="M23 FAMILY METALLOPEPTIDASE"/>
    <property type="match status" value="1"/>
</dbReference>
<keyword evidence="5" id="KW-1185">Reference proteome</keyword>
<dbReference type="InterPro" id="IPR006311">
    <property type="entry name" value="TAT_signal"/>
</dbReference>
<feature type="domain" description="M23ase beta-sheet core" evidence="2">
    <location>
        <begin position="185"/>
        <end position="279"/>
    </location>
</feature>
<evidence type="ECO:0000313" key="5">
    <source>
        <dbReference type="Proteomes" id="UP000241829"/>
    </source>
</evidence>
<dbReference type="AlphaFoldDB" id="A0A2P1NM63"/>
<accession>A0A2P1NM63</accession>
<dbReference type="Gene3D" id="2.60.40.1590">
    <property type="entry name" value="Peptidoglycan hydrolase domains"/>
    <property type="match status" value="1"/>
</dbReference>
<dbReference type="PANTHER" id="PTHR21666">
    <property type="entry name" value="PEPTIDASE-RELATED"/>
    <property type="match status" value="1"/>
</dbReference>
<dbReference type="RefSeq" id="WP_106846650.1">
    <property type="nucleotide sequence ID" value="NZ_CP027792.1"/>
</dbReference>
<reference evidence="5" key="1">
    <citation type="submission" date="2018-03" db="EMBL/GenBank/DDBJ databases">
        <title>Genome sequencing of Melaminivora sp. strain SC2-7.</title>
        <authorList>
            <person name="Kim S.-J."/>
            <person name="Heo J."/>
            <person name="Ahn J.-H."/>
            <person name="Kwon S.-W."/>
        </authorList>
    </citation>
    <scope>NUCLEOTIDE SEQUENCE [LARGE SCALE GENOMIC DNA]</scope>
    <source>
        <strain evidence="5">SC2-7</strain>
    </source>
</reference>
<organism evidence="4 5">
    <name type="scientific">Pulveribacter suum</name>
    <dbReference type="NCBI Taxonomy" id="2116657"/>
    <lineage>
        <taxon>Bacteria</taxon>
        <taxon>Pseudomonadati</taxon>
        <taxon>Pseudomonadota</taxon>
        <taxon>Betaproteobacteria</taxon>
        <taxon>Burkholderiales</taxon>
        <taxon>Comamonadaceae</taxon>
        <taxon>Pulveribacter</taxon>
    </lineage>
</organism>
<dbReference type="Gene3D" id="2.70.70.10">
    <property type="entry name" value="Glucose Permease (Domain IIA)"/>
    <property type="match status" value="1"/>
</dbReference>
<dbReference type="GO" id="GO:0004222">
    <property type="term" value="F:metalloendopeptidase activity"/>
    <property type="evidence" value="ECO:0007669"/>
    <property type="project" value="TreeGrafter"/>
</dbReference>
<evidence type="ECO:0000313" key="4">
    <source>
        <dbReference type="EMBL" id="AVP58097.1"/>
    </source>
</evidence>
<feature type="signal peptide" evidence="1">
    <location>
        <begin position="1"/>
        <end position="31"/>
    </location>
</feature>
<dbReference type="EMBL" id="CP027792">
    <property type="protein sequence ID" value="AVP58097.1"/>
    <property type="molecule type" value="Genomic_DNA"/>
</dbReference>
<evidence type="ECO:0000259" key="3">
    <source>
        <dbReference type="Pfam" id="PF18421"/>
    </source>
</evidence>
<gene>
    <name evidence="4" type="ORF">C7H73_10760</name>
</gene>
<dbReference type="SUPFAM" id="SSF51261">
    <property type="entry name" value="Duplicated hybrid motif"/>
    <property type="match status" value="1"/>
</dbReference>